<keyword evidence="3" id="KW-0964">Secreted</keyword>
<dbReference type="InterPro" id="IPR022464">
    <property type="entry name" value="Strep_pil_isopept_link"/>
</dbReference>
<dbReference type="NCBIfam" id="TIGR01167">
    <property type="entry name" value="LPXTG_anchor"/>
    <property type="match status" value="1"/>
</dbReference>
<keyword evidence="7" id="KW-1133">Transmembrane helix</keyword>
<dbReference type="GO" id="GO:0007155">
    <property type="term" value="P:cell adhesion"/>
    <property type="evidence" value="ECO:0007669"/>
    <property type="project" value="InterPro"/>
</dbReference>
<gene>
    <name evidence="10" type="ORF">FH692_01505</name>
</gene>
<evidence type="ECO:0000256" key="5">
    <source>
        <dbReference type="ARBA" id="ARBA00023088"/>
    </source>
</evidence>
<organism evidence="10 11">
    <name type="scientific">Streptococcus suis</name>
    <dbReference type="NCBI Taxonomy" id="1307"/>
    <lineage>
        <taxon>Bacteria</taxon>
        <taxon>Bacillati</taxon>
        <taxon>Bacillota</taxon>
        <taxon>Bacilli</taxon>
        <taxon>Lactobacillales</taxon>
        <taxon>Streptococcaceae</taxon>
        <taxon>Streptococcus</taxon>
    </lineage>
</organism>
<feature type="domain" description="Gram-positive cocci surface proteins LPxTG" evidence="9">
    <location>
        <begin position="791"/>
        <end position="824"/>
    </location>
</feature>
<protein>
    <submittedName>
        <fullName evidence="10">LPXTG cell wall anchor domain-containing protein</fullName>
    </submittedName>
</protein>
<evidence type="ECO:0000259" key="9">
    <source>
        <dbReference type="PROSITE" id="PS50847"/>
    </source>
</evidence>
<evidence type="ECO:0000313" key="11">
    <source>
        <dbReference type="Proteomes" id="UP000315224"/>
    </source>
</evidence>
<dbReference type="SUPFAM" id="SSF49401">
    <property type="entry name" value="Bacterial adhesins"/>
    <property type="match status" value="2"/>
</dbReference>
<dbReference type="Pfam" id="PF17802">
    <property type="entry name" value="SpaA"/>
    <property type="match status" value="1"/>
</dbReference>
<keyword evidence="5" id="KW-0572">Peptidoglycan-anchor</keyword>
<dbReference type="InterPro" id="IPR041171">
    <property type="entry name" value="SDR_Ig"/>
</dbReference>
<dbReference type="Gene3D" id="2.60.40.10">
    <property type="entry name" value="Immunoglobulins"/>
    <property type="match status" value="1"/>
</dbReference>
<keyword evidence="7" id="KW-0812">Transmembrane</keyword>
<comment type="caution">
    <text evidence="10">The sequence shown here is derived from an EMBL/GenBank/DDBJ whole genome shotgun (WGS) entry which is preliminary data.</text>
</comment>
<dbReference type="RefSeq" id="WP_141599881.1">
    <property type="nucleotide sequence ID" value="NZ_VIEK01000001.1"/>
</dbReference>
<dbReference type="Pfam" id="PF12892">
    <property type="entry name" value="FctA"/>
    <property type="match status" value="2"/>
</dbReference>
<dbReference type="InterPro" id="IPR019931">
    <property type="entry name" value="LPXTG_anchor"/>
</dbReference>
<dbReference type="Gene3D" id="2.60.40.3050">
    <property type="match status" value="2"/>
</dbReference>
<sequence length="824" mass="89148">MARLRKLFAILLVFLGGIFSAQIVSADTVDITVSNTKLTPEKIGYKQSTEFSFDFAVPESAKEGDTTILSLPNELNFQRIASFDVYSDDGQVVAKAVADTSTKKLTLTYTNYVDKNNDTTGKMTFNVVVDSDVVKSAQDVSATLMVNTTDPSAGIVIGSGTIHYLGPVGEPDTLNFWKYGITSAKNTITYFISINTARENVSDVVIADVIKSPGLEYVEGSFKISEGDFVKNDLNYWVLQNRSDVTANYNVELSNDKTSFKVNLGNISRGFSISYRVKANYNLVGGERVENYASYSSGTTQKGEDKEVTGYQDASGSANGYNYSLGIKKVNEEGVALAGAEFTVIRKATGQVVGTLTTGVDGTATIAGLLRDEYILREVTPPSGYVAGADVVVNPADFDSTSKIASKTIVNKKKPSEPAKVVLKATKILEGRALADQEFEFKLIDKAKREVIDTVKNDATGLVSFKELTFNAPGNYTYTVNEVNGGAEGIQYDSVEYDVTVTVTDAGNGQLVAIVDKDESVVKFTNKYTPTPVKATLEVTKVLSGRPLKNGEFNFVLKDENGAVVETVQNDKDGKVKFSELLFKKADTYNYTIVELNDGKVNVTYDDLEVKVKVTISDNGKGKLIATVEYPQDAEFNNKYVEPTTTTTTTTTTEEPTTTTSETTTTTEEPTTTTSETTTTTEEPTTTTSETTTTTEEPTTTTSETTTTTEEPTTTTSETTTTTEEPTTTTSETTTTTEEPTTTTSETTTTTEEPTTTTSETTTTTEEPTTTTLETTTTTSEEPLVKPKRVLPSTGDTSTIWTTLLGLAILLASGLGFYFHKKKV</sequence>
<evidence type="ECO:0000256" key="7">
    <source>
        <dbReference type="SAM" id="Phobius"/>
    </source>
</evidence>
<dbReference type="EMBL" id="VIEK01000001">
    <property type="protein sequence ID" value="TQE90081.1"/>
    <property type="molecule type" value="Genomic_DNA"/>
</dbReference>
<feature type="region of interest" description="Disordered" evidence="6">
    <location>
        <begin position="637"/>
        <end position="795"/>
    </location>
</feature>
<dbReference type="Pfam" id="PF17961">
    <property type="entry name" value="Big_8"/>
    <property type="match status" value="1"/>
</dbReference>
<evidence type="ECO:0000256" key="2">
    <source>
        <dbReference type="ARBA" id="ARBA00022512"/>
    </source>
</evidence>
<dbReference type="Pfam" id="PF00746">
    <property type="entry name" value="Gram_pos_anchor"/>
    <property type="match status" value="1"/>
</dbReference>
<dbReference type="AlphaFoldDB" id="A0A540UZZ2"/>
<keyword evidence="2" id="KW-0134">Cell wall</keyword>
<evidence type="ECO:0000256" key="4">
    <source>
        <dbReference type="ARBA" id="ARBA00022729"/>
    </source>
</evidence>
<reference evidence="10 11" key="1">
    <citation type="submission" date="2019-06" db="EMBL/GenBank/DDBJ databases">
        <title>Comprehensive assessment of Oxford Nanopore MinION sequencing for bacterial characterization and routine diagnosis.</title>
        <authorList>
            <person name="Tan S."/>
            <person name="Dvorak C.M.T."/>
            <person name="Gebhart C."/>
            <person name="Estrada A."/>
            <person name="Marthaler D.G."/>
            <person name="Murtaugh M.P."/>
        </authorList>
    </citation>
    <scope>NUCLEOTIDE SEQUENCE [LARGE SCALE GENOMIC DNA]</scope>
    <source>
        <strain evidence="10 11">2017UMN1435.21</strain>
    </source>
</reference>
<dbReference type="InterPro" id="IPR041033">
    <property type="entry name" value="SpaA_PFL_dom_1"/>
</dbReference>
<dbReference type="PROSITE" id="PS50847">
    <property type="entry name" value="GRAM_POS_ANCHORING"/>
    <property type="match status" value="1"/>
</dbReference>
<dbReference type="InterPro" id="IPR011252">
    <property type="entry name" value="Fibrogen-bd_dom1"/>
</dbReference>
<dbReference type="Gene3D" id="2.60.40.740">
    <property type="match status" value="1"/>
</dbReference>
<feature type="signal peptide" evidence="8">
    <location>
        <begin position="1"/>
        <end position="26"/>
    </location>
</feature>
<evidence type="ECO:0000256" key="8">
    <source>
        <dbReference type="SAM" id="SignalP"/>
    </source>
</evidence>
<dbReference type="InterPro" id="IPR013783">
    <property type="entry name" value="Ig-like_fold"/>
</dbReference>
<dbReference type="SUPFAM" id="SSF49478">
    <property type="entry name" value="Cna protein B-type domain"/>
    <property type="match status" value="1"/>
</dbReference>
<evidence type="ECO:0000256" key="6">
    <source>
        <dbReference type="SAM" id="MobiDB-lite"/>
    </source>
</evidence>
<feature type="transmembrane region" description="Helical" evidence="7">
    <location>
        <begin position="800"/>
        <end position="819"/>
    </location>
</feature>
<accession>A0A540UZZ2</accession>
<dbReference type="Proteomes" id="UP000315224">
    <property type="component" value="Unassembled WGS sequence"/>
</dbReference>
<keyword evidence="7" id="KW-0472">Membrane</keyword>
<dbReference type="InterPro" id="IPR008966">
    <property type="entry name" value="Adhesion_dom_sf"/>
</dbReference>
<keyword evidence="4 8" id="KW-0732">Signal</keyword>
<evidence type="ECO:0000313" key="10">
    <source>
        <dbReference type="EMBL" id="TQE90081.1"/>
    </source>
</evidence>
<feature type="compositionally biased region" description="Low complexity" evidence="6">
    <location>
        <begin position="642"/>
        <end position="782"/>
    </location>
</feature>
<comment type="subcellular location">
    <subcellularLocation>
        <location evidence="1">Secreted</location>
        <location evidence="1">Cell wall</location>
        <topology evidence="1">Peptidoglycan-anchor</topology>
    </subcellularLocation>
</comment>
<evidence type="ECO:0000256" key="1">
    <source>
        <dbReference type="ARBA" id="ARBA00004168"/>
    </source>
</evidence>
<dbReference type="NCBIfam" id="TIGR03786">
    <property type="entry name" value="strep_pil_rpt"/>
    <property type="match status" value="2"/>
</dbReference>
<dbReference type="InterPro" id="IPR038174">
    <property type="entry name" value="Strep_pil_link_sf"/>
</dbReference>
<dbReference type="Gene3D" id="2.60.40.1280">
    <property type="match status" value="1"/>
</dbReference>
<proteinExistence type="predicted"/>
<feature type="chain" id="PRO_5021704360" evidence="8">
    <location>
        <begin position="27"/>
        <end position="824"/>
    </location>
</feature>
<name>A0A540UZZ2_STRSU</name>
<evidence type="ECO:0000256" key="3">
    <source>
        <dbReference type="ARBA" id="ARBA00022525"/>
    </source>
</evidence>